<proteinExistence type="inferred from homology"/>
<dbReference type="SUPFAM" id="SSF53822">
    <property type="entry name" value="Periplasmic binding protein-like I"/>
    <property type="match status" value="1"/>
</dbReference>
<accession>A0A4R0PDN3</accession>
<evidence type="ECO:0000256" key="2">
    <source>
        <dbReference type="ARBA" id="ARBA00007639"/>
    </source>
</evidence>
<dbReference type="InterPro" id="IPR028082">
    <property type="entry name" value="Peripla_BP_I"/>
</dbReference>
<comment type="caution">
    <text evidence="5">The sequence shown here is derived from an EMBL/GenBank/DDBJ whole genome shotgun (WGS) entry which is preliminary data.</text>
</comment>
<dbReference type="PANTHER" id="PTHR46847">
    <property type="entry name" value="D-ALLOSE-BINDING PERIPLASMIC PROTEIN-RELATED"/>
    <property type="match status" value="1"/>
</dbReference>
<protein>
    <submittedName>
        <fullName evidence="5">Sugar ABC transporter substrate-binding protein</fullName>
    </submittedName>
</protein>
<dbReference type="AlphaFoldDB" id="A0A4R0PDN3"/>
<gene>
    <name evidence="5" type="ORF">E0D97_12700</name>
</gene>
<feature type="domain" description="Periplasmic binding protein" evidence="4">
    <location>
        <begin position="36"/>
        <end position="286"/>
    </location>
</feature>
<name>A0A4R0PDN3_9HYPH</name>
<dbReference type="GO" id="GO:0030313">
    <property type="term" value="C:cell envelope"/>
    <property type="evidence" value="ECO:0007669"/>
    <property type="project" value="UniProtKB-SubCell"/>
</dbReference>
<dbReference type="Pfam" id="PF13407">
    <property type="entry name" value="Peripla_BP_4"/>
    <property type="match status" value="1"/>
</dbReference>
<evidence type="ECO:0000256" key="1">
    <source>
        <dbReference type="ARBA" id="ARBA00004196"/>
    </source>
</evidence>
<keyword evidence="3" id="KW-0732">Signal</keyword>
<dbReference type="GO" id="GO:0030246">
    <property type="term" value="F:carbohydrate binding"/>
    <property type="evidence" value="ECO:0007669"/>
    <property type="project" value="UniProtKB-ARBA"/>
</dbReference>
<evidence type="ECO:0000259" key="4">
    <source>
        <dbReference type="Pfam" id="PF13407"/>
    </source>
</evidence>
<dbReference type="InterPro" id="IPR025997">
    <property type="entry name" value="SBP_2_dom"/>
</dbReference>
<sequence>MSITGLGPHGERAAAPSRVALTEDDIKSARGARFSVAIVFHTTDSDWSRQSLAGIAATLGHCGAVVTEVVDCGFDAGRQIEALTRLKDEDVDAIVSIPVANAAVVESHRQVARAGRRLILHDNVPTGLLPGSDYTSLVSADNFGLGLIGAELLSPHVQADADVGLLTYGVDFYATNERDIAFARWMRANRPDLVVRTQRFAALDRVGEALEELIDDRARLAGLFVVWDTPAMDAVATLERRGLDLPVTTVDLGLGGAMNLAAGKSIVGIAAQQPYMQGVAVAQTAILSLLNRPVPGWVALPGLAVTRSNVAENYQQVWSSAAPAALLAAQRE</sequence>
<evidence type="ECO:0000313" key="5">
    <source>
        <dbReference type="EMBL" id="TCD13346.1"/>
    </source>
</evidence>
<organism evidence="5 6">
    <name type="scientific">Oricola cellulosilytica</name>
    <dbReference type="NCBI Taxonomy" id="1429082"/>
    <lineage>
        <taxon>Bacteria</taxon>
        <taxon>Pseudomonadati</taxon>
        <taxon>Pseudomonadota</taxon>
        <taxon>Alphaproteobacteria</taxon>
        <taxon>Hyphomicrobiales</taxon>
        <taxon>Ahrensiaceae</taxon>
        <taxon>Oricola</taxon>
    </lineage>
</organism>
<comment type="similarity">
    <text evidence="2">Belongs to the bacterial solute-binding protein 2 family.</text>
</comment>
<dbReference type="OrthoDB" id="6959911at2"/>
<evidence type="ECO:0000313" key="6">
    <source>
        <dbReference type="Proteomes" id="UP000291301"/>
    </source>
</evidence>
<dbReference type="Proteomes" id="UP000291301">
    <property type="component" value="Unassembled WGS sequence"/>
</dbReference>
<dbReference type="PANTHER" id="PTHR46847:SF1">
    <property type="entry name" value="D-ALLOSE-BINDING PERIPLASMIC PROTEIN-RELATED"/>
    <property type="match status" value="1"/>
</dbReference>
<dbReference type="EMBL" id="SJST01000005">
    <property type="protein sequence ID" value="TCD13346.1"/>
    <property type="molecule type" value="Genomic_DNA"/>
</dbReference>
<evidence type="ECO:0000256" key="3">
    <source>
        <dbReference type="ARBA" id="ARBA00022729"/>
    </source>
</evidence>
<comment type="subcellular location">
    <subcellularLocation>
        <location evidence="1">Cell envelope</location>
    </subcellularLocation>
</comment>
<dbReference type="Gene3D" id="3.40.50.2300">
    <property type="match status" value="2"/>
</dbReference>
<reference evidence="5 6" key="1">
    <citation type="journal article" date="2015" name="Antonie Van Leeuwenhoek">
        <title>Oricola cellulosilytica gen. nov., sp. nov., a cellulose-degrading bacterium of the family Phyllobacteriaceae isolated from surface seashore water, and emended descriptions of Mesorhizobium loti and Phyllobacterium myrsinacearum.</title>
        <authorList>
            <person name="Hameed A."/>
            <person name="Shahina M."/>
            <person name="Lai W.A."/>
            <person name="Lin S.Y."/>
            <person name="Young L.S."/>
            <person name="Liu Y.C."/>
            <person name="Hsu Y.H."/>
            <person name="Young C.C."/>
        </authorList>
    </citation>
    <scope>NUCLEOTIDE SEQUENCE [LARGE SCALE GENOMIC DNA]</scope>
    <source>
        <strain evidence="5 6">KCTC 52183</strain>
    </source>
</reference>
<keyword evidence="6" id="KW-1185">Reference proteome</keyword>
<dbReference type="RefSeq" id="WP_131569498.1">
    <property type="nucleotide sequence ID" value="NZ_JAINFK010000006.1"/>
</dbReference>